<dbReference type="CDD" id="cd00143">
    <property type="entry name" value="PP2Cc"/>
    <property type="match status" value="1"/>
</dbReference>
<dbReference type="OrthoDB" id="10264738at2759"/>
<dbReference type="Pfam" id="PF00481">
    <property type="entry name" value="PP2C"/>
    <property type="match status" value="1"/>
</dbReference>
<dbReference type="InterPro" id="IPR015655">
    <property type="entry name" value="PP2C"/>
</dbReference>
<dbReference type="Proteomes" id="UP000549394">
    <property type="component" value="Unassembled WGS sequence"/>
</dbReference>
<name>A0A7I8VKH7_9ANNE</name>
<evidence type="ECO:0000259" key="2">
    <source>
        <dbReference type="PROSITE" id="PS51746"/>
    </source>
</evidence>
<organism evidence="3 4">
    <name type="scientific">Dimorphilus gyrociliatus</name>
    <dbReference type="NCBI Taxonomy" id="2664684"/>
    <lineage>
        <taxon>Eukaryota</taxon>
        <taxon>Metazoa</taxon>
        <taxon>Spiralia</taxon>
        <taxon>Lophotrochozoa</taxon>
        <taxon>Annelida</taxon>
        <taxon>Polychaeta</taxon>
        <taxon>Polychaeta incertae sedis</taxon>
        <taxon>Dinophilidae</taxon>
        <taxon>Dimorphilus</taxon>
    </lineage>
</organism>
<protein>
    <submittedName>
        <fullName evidence="3">DgyrCDS4095</fullName>
    </submittedName>
</protein>
<dbReference type="EMBL" id="CAJFCJ010000005">
    <property type="protein sequence ID" value="CAD5115082.1"/>
    <property type="molecule type" value="Genomic_DNA"/>
</dbReference>
<reference evidence="3 4" key="1">
    <citation type="submission" date="2020-08" db="EMBL/GenBank/DDBJ databases">
        <authorList>
            <person name="Hejnol A."/>
        </authorList>
    </citation>
    <scope>NUCLEOTIDE SEQUENCE [LARGE SCALE GENOMIC DNA]</scope>
</reference>
<evidence type="ECO:0000313" key="3">
    <source>
        <dbReference type="EMBL" id="CAD5115082.1"/>
    </source>
</evidence>
<feature type="domain" description="PPM-type phosphatase" evidence="2">
    <location>
        <begin position="55"/>
        <end position="329"/>
    </location>
</feature>
<accession>A0A7I8VKH7</accession>
<feature type="region of interest" description="Disordered" evidence="1">
    <location>
        <begin position="1"/>
        <end position="39"/>
    </location>
</feature>
<evidence type="ECO:0000313" key="4">
    <source>
        <dbReference type="Proteomes" id="UP000549394"/>
    </source>
</evidence>
<keyword evidence="4" id="KW-1185">Reference proteome</keyword>
<gene>
    <name evidence="3" type="ORF">DGYR_LOCUS3857</name>
</gene>
<proteinExistence type="predicted"/>
<dbReference type="InterPro" id="IPR001932">
    <property type="entry name" value="PPM-type_phosphatase-like_dom"/>
</dbReference>
<dbReference type="AlphaFoldDB" id="A0A7I8VKH7"/>
<dbReference type="SMART" id="SM00332">
    <property type="entry name" value="PP2Cc"/>
    <property type="match status" value="1"/>
</dbReference>
<comment type="caution">
    <text evidence="3">The sequence shown here is derived from an EMBL/GenBank/DDBJ whole genome shotgun (WGS) entry which is preliminary data.</text>
</comment>
<dbReference type="PANTHER" id="PTHR13832">
    <property type="entry name" value="PROTEIN PHOSPHATASE 2C"/>
    <property type="match status" value="1"/>
</dbReference>
<dbReference type="GO" id="GO:0004722">
    <property type="term" value="F:protein serine/threonine phosphatase activity"/>
    <property type="evidence" value="ECO:0007669"/>
    <property type="project" value="InterPro"/>
</dbReference>
<feature type="compositionally biased region" description="Basic and acidic residues" evidence="1">
    <location>
        <begin position="11"/>
        <end position="35"/>
    </location>
</feature>
<dbReference type="PROSITE" id="PS51746">
    <property type="entry name" value="PPM_2"/>
    <property type="match status" value="1"/>
</dbReference>
<dbReference type="SUPFAM" id="SSF81606">
    <property type="entry name" value="PP2C-like"/>
    <property type="match status" value="1"/>
</dbReference>
<dbReference type="InterPro" id="IPR036457">
    <property type="entry name" value="PPM-type-like_dom_sf"/>
</dbReference>
<dbReference type="Gene3D" id="3.60.40.10">
    <property type="entry name" value="PPM-type phosphatase domain"/>
    <property type="match status" value="1"/>
</dbReference>
<sequence>MDLFGDLPEPEQNKNDERKAKRSHDDKVSEDETKAKKSQMISMTDYKDNEIIGLHSYVAERKGERDEMQDTHVNIDNFTSNVDNLHHTIKRLAYYGVYDGHNGSRAAKYCEENMHVILAKKLAKANYSTIDKDIKKYFIETYKKVDDAFLAKASQTKPSWKDGSTSTSILIVNNIAYVASVGDSKAVLYRFDEKKNSLTGLTLTTDHNPTSYEERMRIQKAGGTVKDGRVLGHLEVSRSIGDGQYKNHGVSCIPDVKRCNITETDRFLVIACDGLWKRFSVQEISELLPSTVDPAEDIDKLLESLSTKLVNMAIKGLVADNVTICIVALLKRPLTPQ</sequence>
<dbReference type="PANTHER" id="PTHR13832:SF699">
    <property type="entry name" value="INTEGRIN-LINKED KINASE-ASSOCIATED SERINE_THREONINE PHOSPHATASE 2C"/>
    <property type="match status" value="1"/>
</dbReference>
<evidence type="ECO:0000256" key="1">
    <source>
        <dbReference type="SAM" id="MobiDB-lite"/>
    </source>
</evidence>